<evidence type="ECO:0000256" key="2">
    <source>
        <dbReference type="ARBA" id="ARBA00022729"/>
    </source>
</evidence>
<evidence type="ECO:0000313" key="6">
    <source>
        <dbReference type="EMBL" id="AJQ25909.1"/>
    </source>
</evidence>
<evidence type="ECO:0000259" key="5">
    <source>
        <dbReference type="Pfam" id="PF00263"/>
    </source>
</evidence>
<dbReference type="Pfam" id="PF00263">
    <property type="entry name" value="Secretin"/>
    <property type="match status" value="1"/>
</dbReference>
<dbReference type="Proteomes" id="UP000005361">
    <property type="component" value="Chromosome"/>
</dbReference>
<proteinExistence type="inferred from homology"/>
<evidence type="ECO:0000256" key="4">
    <source>
        <dbReference type="RuleBase" id="RU004003"/>
    </source>
</evidence>
<reference evidence="7" key="2">
    <citation type="submission" date="2015-02" db="EMBL/GenBank/DDBJ databases">
        <title>Complete Genome Sequence of Pelosinus fermentans JBW45.</title>
        <authorList>
            <person name="De Leon K.B."/>
            <person name="Utturkar S.M."/>
            <person name="Camilleri L.B."/>
            <person name="Arkin A.P."/>
            <person name="Fields M.W."/>
            <person name="Brown S.D."/>
            <person name="Wall J.D."/>
        </authorList>
    </citation>
    <scope>NUCLEOTIDE SEQUENCE [LARGE SCALE GENOMIC DNA]</scope>
    <source>
        <strain evidence="7">JBW45</strain>
    </source>
</reference>
<keyword evidence="2" id="KW-0732">Signal</keyword>
<dbReference type="InterPro" id="IPR050810">
    <property type="entry name" value="Bact_Secretion_Sys_Channel"/>
</dbReference>
<dbReference type="PANTHER" id="PTHR30332">
    <property type="entry name" value="PROBABLE GENERAL SECRETION PATHWAY PROTEIN D"/>
    <property type="match status" value="1"/>
</dbReference>
<organism evidence="6 7">
    <name type="scientific">Pelosinus fermentans JBW45</name>
    <dbReference type="NCBI Taxonomy" id="1192197"/>
    <lineage>
        <taxon>Bacteria</taxon>
        <taxon>Bacillati</taxon>
        <taxon>Bacillota</taxon>
        <taxon>Negativicutes</taxon>
        <taxon>Selenomonadales</taxon>
        <taxon>Sporomusaceae</taxon>
        <taxon>Pelosinus</taxon>
    </lineage>
</organism>
<feature type="domain" description="Type II/III secretion system secretin-like" evidence="5">
    <location>
        <begin position="179"/>
        <end position="342"/>
    </location>
</feature>
<dbReference type="EMBL" id="CP010978">
    <property type="protein sequence ID" value="AJQ25909.1"/>
    <property type="molecule type" value="Genomic_DNA"/>
</dbReference>
<name>I8TRN5_9FIRM</name>
<sequence precursor="true">MKNKALPFIFRFLLAFYLFLSFFTTAIHAETPLISLNYDLSSDGTVAIIPLNLNMVTAAKDLVQQMQTTNIIPVSSMVYAPPGLPPYMVLSGNSESLQQALNLLQRLFADHNSTHLIIIAASLRELTQSNSRYIGINPIPTFTGRATIDWNKSTDIASTRTDTKHLEASSSDIASLNEALNNSKVLVSSEVYTPNGIKSQISNIKSVPIFSTDNQGNVQTQFQNLETSISVIPTVMEYNEDKPEDSIIRVDVDIKVSIISGSSVLKGVSAPESSVKTMTTTRMLPADNHIYVIGTFITDNDTKSTSDVPILGKIPLLKYLFSQEHTEKQRNTAVLTLAVRLITLTINRALALT</sequence>
<dbReference type="GO" id="GO:0009306">
    <property type="term" value="P:protein secretion"/>
    <property type="evidence" value="ECO:0007669"/>
    <property type="project" value="InterPro"/>
</dbReference>
<dbReference type="RefSeq" id="WP_007958846.1">
    <property type="nucleotide sequence ID" value="NZ_CP010978.1"/>
</dbReference>
<dbReference type="STRING" id="1192197.JBW_00557"/>
<evidence type="ECO:0000313" key="7">
    <source>
        <dbReference type="Proteomes" id="UP000005361"/>
    </source>
</evidence>
<dbReference type="InterPro" id="IPR004846">
    <property type="entry name" value="T2SS/T3SS_dom"/>
</dbReference>
<comment type="similarity">
    <text evidence="4">Belongs to the bacterial secretin family.</text>
</comment>
<dbReference type="KEGG" id="pft:JBW_00557"/>
<dbReference type="OrthoDB" id="9775455at2"/>
<comment type="subcellular location">
    <subcellularLocation>
        <location evidence="1">Membrane</location>
    </subcellularLocation>
</comment>
<accession>I8TRN5</accession>
<reference evidence="6 7" key="1">
    <citation type="journal article" date="2015" name="Genome Announc.">
        <title>Complete Genome Sequence of Pelosinus fermentans JBW45, a Member of a Remarkably Competitive Group of Negativicutes in the Firmicutes Phylum.</title>
        <authorList>
            <person name="De Leon K.B."/>
            <person name="Utturkar S.M."/>
            <person name="Camilleri L.B."/>
            <person name="Elias D.A."/>
            <person name="Arkin A.P."/>
            <person name="Fields M.W."/>
            <person name="Brown S.D."/>
            <person name="Wall J.D."/>
        </authorList>
    </citation>
    <scope>NUCLEOTIDE SEQUENCE [LARGE SCALE GENOMIC DNA]</scope>
    <source>
        <strain evidence="6 7">JBW45</strain>
    </source>
</reference>
<protein>
    <submittedName>
        <fullName evidence="6">Type II and III secretion system protein</fullName>
    </submittedName>
</protein>
<dbReference type="GO" id="GO:0016020">
    <property type="term" value="C:membrane"/>
    <property type="evidence" value="ECO:0007669"/>
    <property type="project" value="UniProtKB-SubCell"/>
</dbReference>
<keyword evidence="3" id="KW-0472">Membrane</keyword>
<dbReference type="PANTHER" id="PTHR30332:SF24">
    <property type="entry name" value="SECRETIN GSPD-RELATED"/>
    <property type="match status" value="1"/>
</dbReference>
<evidence type="ECO:0000256" key="1">
    <source>
        <dbReference type="ARBA" id="ARBA00004370"/>
    </source>
</evidence>
<dbReference type="AlphaFoldDB" id="I8TRN5"/>
<dbReference type="HOGENOM" id="CLU_784924_0_0_9"/>
<dbReference type="GO" id="GO:0015627">
    <property type="term" value="C:type II protein secretion system complex"/>
    <property type="evidence" value="ECO:0007669"/>
    <property type="project" value="TreeGrafter"/>
</dbReference>
<gene>
    <name evidence="6" type="ORF">JBW_00557</name>
</gene>
<evidence type="ECO:0000256" key="3">
    <source>
        <dbReference type="ARBA" id="ARBA00023136"/>
    </source>
</evidence>